<dbReference type="AlphaFoldDB" id="A0AAF0EXS8"/>
<keyword evidence="2 3" id="KW-0040">ANK repeat</keyword>
<proteinExistence type="predicted"/>
<gene>
    <name evidence="5" type="primary">YAR1</name>
    <name evidence="5" type="ORF">MCUN1_001424</name>
</gene>
<dbReference type="PANTHER" id="PTHR24178:SF9">
    <property type="entry name" value="ANK_REP_REGION DOMAIN-CONTAINING PROTEIN"/>
    <property type="match status" value="1"/>
</dbReference>
<keyword evidence="6" id="KW-1185">Reference proteome</keyword>
<evidence type="ECO:0000256" key="1">
    <source>
        <dbReference type="ARBA" id="ARBA00022737"/>
    </source>
</evidence>
<feature type="region of interest" description="Disordered" evidence="4">
    <location>
        <begin position="196"/>
        <end position="227"/>
    </location>
</feature>
<feature type="repeat" description="ANK" evidence="3">
    <location>
        <begin position="79"/>
        <end position="101"/>
    </location>
</feature>
<keyword evidence="1" id="KW-0677">Repeat</keyword>
<dbReference type="InterPro" id="IPR002110">
    <property type="entry name" value="Ankyrin_rpt"/>
</dbReference>
<dbReference type="Proteomes" id="UP001219933">
    <property type="component" value="Chromosome 2"/>
</dbReference>
<feature type="compositionally biased region" description="Low complexity" evidence="4">
    <location>
        <begin position="198"/>
        <end position="217"/>
    </location>
</feature>
<dbReference type="PROSITE" id="PS50297">
    <property type="entry name" value="ANK_REP_REGION"/>
    <property type="match status" value="1"/>
</dbReference>
<dbReference type="InterPro" id="IPR036770">
    <property type="entry name" value="Ankyrin_rpt-contain_sf"/>
</dbReference>
<dbReference type="PROSITE" id="PS50088">
    <property type="entry name" value="ANK_REPEAT"/>
    <property type="match status" value="1"/>
</dbReference>
<organism evidence="5 6">
    <name type="scientific">Malassezia cuniculi</name>
    <dbReference type="NCBI Taxonomy" id="948313"/>
    <lineage>
        <taxon>Eukaryota</taxon>
        <taxon>Fungi</taxon>
        <taxon>Dikarya</taxon>
        <taxon>Basidiomycota</taxon>
        <taxon>Ustilaginomycotina</taxon>
        <taxon>Malasseziomycetes</taxon>
        <taxon>Malasseziales</taxon>
        <taxon>Malasseziaceae</taxon>
        <taxon>Malassezia</taxon>
    </lineage>
</organism>
<sequence length="227" mass="23964">MSLTDTQRDDVLWAARAGDVEALTETLAEAKATLETALESRNDSNNTPLHFSAANGHIEFVRHVLPSANLRILLSQNDSGNTPLHWAAFNGHEEVVEALVSAIEAAEKADAKLATELRAAEDAKEAERHSAAADKSLPAEEIAAEAARHAEQQRERAIWDVRNNAGHGPMSEAQMSDNEKIVQLLLGRLAQGDDALVAGGAPVPPSSDAAGDAAGDATNGVSRLDIS</sequence>
<evidence type="ECO:0000313" key="6">
    <source>
        <dbReference type="Proteomes" id="UP001219933"/>
    </source>
</evidence>
<dbReference type="SUPFAM" id="SSF48403">
    <property type="entry name" value="Ankyrin repeat"/>
    <property type="match status" value="1"/>
</dbReference>
<dbReference type="GO" id="GO:0005929">
    <property type="term" value="C:cilium"/>
    <property type="evidence" value="ECO:0007669"/>
    <property type="project" value="TreeGrafter"/>
</dbReference>
<dbReference type="EMBL" id="CP119878">
    <property type="protein sequence ID" value="WFD34583.1"/>
    <property type="molecule type" value="Genomic_DNA"/>
</dbReference>
<dbReference type="GO" id="GO:1904108">
    <property type="term" value="P:protein localization to ciliary inversin compartment"/>
    <property type="evidence" value="ECO:0007669"/>
    <property type="project" value="TreeGrafter"/>
</dbReference>
<evidence type="ECO:0000256" key="4">
    <source>
        <dbReference type="SAM" id="MobiDB-lite"/>
    </source>
</evidence>
<name>A0AAF0EXS8_9BASI</name>
<dbReference type="Gene3D" id="1.25.40.20">
    <property type="entry name" value="Ankyrin repeat-containing domain"/>
    <property type="match status" value="1"/>
</dbReference>
<accession>A0AAF0EXS8</accession>
<reference evidence="5" key="1">
    <citation type="submission" date="2023-03" db="EMBL/GenBank/DDBJ databases">
        <title>Mating type loci evolution in Malassezia.</title>
        <authorList>
            <person name="Coelho M.A."/>
        </authorList>
    </citation>
    <scope>NUCLEOTIDE SEQUENCE</scope>
    <source>
        <strain evidence="5">CBS 11721</strain>
    </source>
</reference>
<dbReference type="SMART" id="SM00248">
    <property type="entry name" value="ANK"/>
    <property type="match status" value="2"/>
</dbReference>
<dbReference type="PANTHER" id="PTHR24178">
    <property type="entry name" value="MOLTING PROTEIN MLT-4"/>
    <property type="match status" value="1"/>
</dbReference>
<dbReference type="Pfam" id="PF12796">
    <property type="entry name" value="Ank_2"/>
    <property type="match status" value="1"/>
</dbReference>
<evidence type="ECO:0000256" key="2">
    <source>
        <dbReference type="ARBA" id="ARBA00023043"/>
    </source>
</evidence>
<evidence type="ECO:0000256" key="3">
    <source>
        <dbReference type="PROSITE-ProRule" id="PRU00023"/>
    </source>
</evidence>
<protein>
    <submittedName>
        <fullName evidence="5">Ankyrin repeat-containing protein</fullName>
    </submittedName>
</protein>
<evidence type="ECO:0000313" key="5">
    <source>
        <dbReference type="EMBL" id="WFD34583.1"/>
    </source>
</evidence>